<proteinExistence type="predicted"/>
<feature type="region of interest" description="Disordered" evidence="1">
    <location>
        <begin position="82"/>
        <end position="101"/>
    </location>
</feature>
<accession>A0AAW5SV58</accession>
<reference evidence="3" key="2">
    <citation type="journal article" date="2022" name="BMC Genomics">
        <title>Comparative genome analysis of mycobacteria focusing on tRNA and non-coding RNA.</title>
        <authorList>
            <person name="Behra P.R.K."/>
            <person name="Pettersson B.M.F."/>
            <person name="Ramesh M."/>
            <person name="Das S."/>
            <person name="Dasgupta S."/>
            <person name="Kirsebom L.A."/>
        </authorList>
    </citation>
    <scope>NUCLEOTIDE SEQUENCE</scope>
    <source>
        <strain evidence="3">DSM 44203</strain>
    </source>
</reference>
<evidence type="ECO:0000256" key="1">
    <source>
        <dbReference type="SAM" id="MobiDB-lite"/>
    </source>
</evidence>
<feature type="chain" id="PRO_5043722760" evidence="2">
    <location>
        <begin position="34"/>
        <end position="101"/>
    </location>
</feature>
<evidence type="ECO:0000313" key="4">
    <source>
        <dbReference type="Proteomes" id="UP001207528"/>
    </source>
</evidence>
<reference evidence="3" key="1">
    <citation type="submission" date="2020-07" db="EMBL/GenBank/DDBJ databases">
        <authorList>
            <person name="Pettersson B.M.F."/>
            <person name="Behra P.R.K."/>
            <person name="Ramesh M."/>
            <person name="Das S."/>
            <person name="Dasgupta S."/>
            <person name="Kirsebom L.A."/>
        </authorList>
    </citation>
    <scope>NUCLEOTIDE SEQUENCE</scope>
    <source>
        <strain evidence="3">DSM 44203</strain>
    </source>
</reference>
<feature type="signal peptide" evidence="2">
    <location>
        <begin position="1"/>
        <end position="33"/>
    </location>
</feature>
<protein>
    <submittedName>
        <fullName evidence="3">Uncharacterized protein</fullName>
    </submittedName>
</protein>
<dbReference type="EMBL" id="JACKTI010000078">
    <property type="protein sequence ID" value="MCV7027421.1"/>
    <property type="molecule type" value="Genomic_DNA"/>
</dbReference>
<keyword evidence="2" id="KW-0732">Signal</keyword>
<gene>
    <name evidence="3" type="ORF">H7I77_29455</name>
</gene>
<dbReference type="RefSeq" id="WP_067386760.1">
    <property type="nucleotide sequence ID" value="NZ_BCTA01000002.1"/>
</dbReference>
<name>A0AAW5SV58_MYCNV</name>
<organism evidence="3 4">
    <name type="scientific">Mycolicibacterium novocastrense</name>
    <name type="common">Mycobacterium novocastrense</name>
    <dbReference type="NCBI Taxonomy" id="59813"/>
    <lineage>
        <taxon>Bacteria</taxon>
        <taxon>Bacillati</taxon>
        <taxon>Actinomycetota</taxon>
        <taxon>Actinomycetes</taxon>
        <taxon>Mycobacteriales</taxon>
        <taxon>Mycobacteriaceae</taxon>
        <taxon>Mycolicibacterium</taxon>
    </lineage>
</organism>
<evidence type="ECO:0000256" key="2">
    <source>
        <dbReference type="SAM" id="SignalP"/>
    </source>
</evidence>
<sequence length="101" mass="9792">MTVGKRAGFAMTALAAAVVCGLTQIASPAVSQAQEPVCPAGTYWDMYTDQCVPNDVNVYLNPAPVVGPAGPVGVGGVVGPVGPGPVGPGPVGPGPAGPGRR</sequence>
<dbReference type="AlphaFoldDB" id="A0AAW5SV58"/>
<dbReference type="Proteomes" id="UP001207528">
    <property type="component" value="Unassembled WGS sequence"/>
</dbReference>
<comment type="caution">
    <text evidence="3">The sequence shown here is derived from an EMBL/GenBank/DDBJ whole genome shotgun (WGS) entry which is preliminary data.</text>
</comment>
<evidence type="ECO:0000313" key="3">
    <source>
        <dbReference type="EMBL" id="MCV7027421.1"/>
    </source>
</evidence>